<keyword evidence="4" id="KW-1185">Reference proteome</keyword>
<feature type="transmembrane region" description="Helical" evidence="2">
    <location>
        <begin position="206"/>
        <end position="227"/>
    </location>
</feature>
<feature type="transmembrane region" description="Helical" evidence="2">
    <location>
        <begin position="128"/>
        <end position="148"/>
    </location>
</feature>
<protein>
    <submittedName>
        <fullName evidence="3">Uncharacterized protein</fullName>
    </submittedName>
</protein>
<feature type="transmembrane region" description="Helical" evidence="2">
    <location>
        <begin position="154"/>
        <end position="174"/>
    </location>
</feature>
<accession>A0A7M4DE92</accession>
<comment type="caution">
    <text evidence="3">The sequence shown here is derived from an EMBL/GenBank/DDBJ whole genome shotgun (WGS) entry which is preliminary data.</text>
</comment>
<feature type="transmembrane region" description="Helical" evidence="2">
    <location>
        <begin position="181"/>
        <end position="200"/>
    </location>
</feature>
<organism evidence="3 4">
    <name type="scientific">Occultella aeris</name>
    <dbReference type="NCBI Taxonomy" id="2761496"/>
    <lineage>
        <taxon>Bacteria</taxon>
        <taxon>Bacillati</taxon>
        <taxon>Actinomycetota</taxon>
        <taxon>Actinomycetes</taxon>
        <taxon>Micrococcales</taxon>
        <taxon>Ruaniaceae</taxon>
        <taxon>Occultella</taxon>
    </lineage>
</organism>
<keyword evidence="2" id="KW-0472">Membrane</keyword>
<feature type="transmembrane region" description="Helical" evidence="2">
    <location>
        <begin position="56"/>
        <end position="75"/>
    </location>
</feature>
<name>A0A7M4DE92_9MICO</name>
<evidence type="ECO:0000256" key="1">
    <source>
        <dbReference type="SAM" id="MobiDB-lite"/>
    </source>
</evidence>
<keyword evidence="2" id="KW-0812">Transmembrane</keyword>
<gene>
    <name evidence="3" type="ORF">HALOF300_00432</name>
</gene>
<sequence>MSVDEPDATNAHRATEDADAHESDRVLEDAPPSDPAAVLAMIAAQRESTRKSVEPNGPLIFGAWGVAWVIGYLVLHSTYDETLGRSTAWGFVVFGLLLIGALAFTAVHIARRVSGVRGVSASAGAMYGWSWVVSFAMACMLFAGLSRAGASPEVMAIASNSVSALIVAVMYMAGGALWHEWRMFGLGAWVAVVGGTAALVPAPGTYLVMALAGGGGFLVAALGDLILSGRRARRSRS</sequence>
<dbReference type="AlphaFoldDB" id="A0A7M4DE92"/>
<dbReference type="EMBL" id="CACRYJ010000006">
    <property type="protein sequence ID" value="VZO35206.1"/>
    <property type="molecule type" value="Genomic_DNA"/>
</dbReference>
<feature type="region of interest" description="Disordered" evidence="1">
    <location>
        <begin position="1"/>
        <end position="32"/>
    </location>
</feature>
<evidence type="ECO:0000313" key="3">
    <source>
        <dbReference type="EMBL" id="VZO35206.1"/>
    </source>
</evidence>
<feature type="compositionally biased region" description="Basic and acidic residues" evidence="1">
    <location>
        <begin position="13"/>
        <end position="28"/>
    </location>
</feature>
<dbReference type="Proteomes" id="UP000419743">
    <property type="component" value="Unassembled WGS sequence"/>
</dbReference>
<reference evidence="3 4" key="1">
    <citation type="submission" date="2019-11" db="EMBL/GenBank/DDBJ databases">
        <authorList>
            <person name="Criscuolo A."/>
        </authorList>
    </citation>
    <scope>NUCLEOTIDE SEQUENCE [LARGE SCALE GENOMIC DNA]</scope>
    <source>
        <strain evidence="3">CIP111667</strain>
    </source>
</reference>
<evidence type="ECO:0000313" key="4">
    <source>
        <dbReference type="Proteomes" id="UP000419743"/>
    </source>
</evidence>
<proteinExistence type="predicted"/>
<dbReference type="RefSeq" id="WP_156738993.1">
    <property type="nucleotide sequence ID" value="NZ_CACRYJ010000006.1"/>
</dbReference>
<feature type="transmembrane region" description="Helical" evidence="2">
    <location>
        <begin position="87"/>
        <end position="107"/>
    </location>
</feature>
<evidence type="ECO:0000256" key="2">
    <source>
        <dbReference type="SAM" id="Phobius"/>
    </source>
</evidence>
<keyword evidence="2" id="KW-1133">Transmembrane helix</keyword>